<name>A0A3M0JZ60_HIRRU</name>
<evidence type="ECO:0000313" key="3">
    <source>
        <dbReference type="Proteomes" id="UP000269221"/>
    </source>
</evidence>
<keyword evidence="3" id="KW-1185">Reference proteome</keyword>
<proteinExistence type="predicted"/>
<feature type="compositionally biased region" description="Basic and acidic residues" evidence="1">
    <location>
        <begin position="87"/>
        <end position="140"/>
    </location>
</feature>
<comment type="caution">
    <text evidence="2">The sequence shown here is derived from an EMBL/GenBank/DDBJ whole genome shotgun (WGS) entry which is preliminary data.</text>
</comment>
<organism evidence="2 3">
    <name type="scientific">Hirundo rustica rustica</name>
    <dbReference type="NCBI Taxonomy" id="333673"/>
    <lineage>
        <taxon>Eukaryota</taxon>
        <taxon>Metazoa</taxon>
        <taxon>Chordata</taxon>
        <taxon>Craniata</taxon>
        <taxon>Vertebrata</taxon>
        <taxon>Euteleostomi</taxon>
        <taxon>Archelosauria</taxon>
        <taxon>Archosauria</taxon>
        <taxon>Dinosauria</taxon>
        <taxon>Saurischia</taxon>
        <taxon>Theropoda</taxon>
        <taxon>Coelurosauria</taxon>
        <taxon>Aves</taxon>
        <taxon>Neognathae</taxon>
        <taxon>Neoaves</taxon>
        <taxon>Telluraves</taxon>
        <taxon>Australaves</taxon>
        <taxon>Passeriformes</taxon>
        <taxon>Sylvioidea</taxon>
        <taxon>Hirundinidae</taxon>
        <taxon>Hirundo</taxon>
    </lineage>
</organism>
<dbReference type="EMBL" id="QRBI01000125">
    <property type="protein sequence ID" value="RMC04444.1"/>
    <property type="molecule type" value="Genomic_DNA"/>
</dbReference>
<dbReference type="AlphaFoldDB" id="A0A3M0JZ60"/>
<gene>
    <name evidence="2" type="ORF">DUI87_18887</name>
</gene>
<dbReference type="Proteomes" id="UP000269221">
    <property type="component" value="Unassembled WGS sequence"/>
</dbReference>
<evidence type="ECO:0000256" key="1">
    <source>
        <dbReference type="SAM" id="MobiDB-lite"/>
    </source>
</evidence>
<feature type="region of interest" description="Disordered" evidence="1">
    <location>
        <begin position="84"/>
        <end position="140"/>
    </location>
</feature>
<reference evidence="2 3" key="1">
    <citation type="submission" date="2018-07" db="EMBL/GenBank/DDBJ databases">
        <title>A high quality draft genome assembly of the barn swallow (H. rustica rustica).</title>
        <authorList>
            <person name="Formenti G."/>
            <person name="Chiara M."/>
            <person name="Poveda L."/>
            <person name="Francoijs K.-J."/>
            <person name="Bonisoli-Alquati A."/>
            <person name="Canova L."/>
            <person name="Gianfranceschi L."/>
            <person name="Horner D.S."/>
            <person name="Saino N."/>
        </authorList>
    </citation>
    <scope>NUCLEOTIDE SEQUENCE [LARGE SCALE GENOMIC DNA]</scope>
    <source>
        <strain evidence="2">Chelidonia</strain>
        <tissue evidence="2">Blood</tissue>
    </source>
</reference>
<evidence type="ECO:0000313" key="2">
    <source>
        <dbReference type="EMBL" id="RMC04444.1"/>
    </source>
</evidence>
<accession>A0A3M0JZ60</accession>
<protein>
    <submittedName>
        <fullName evidence="2">Uncharacterized protein</fullName>
    </submittedName>
</protein>
<sequence length="154" mass="18069">MRDDWGSERDVEGKGDCLTQESFQLEKILSRVPLILACQETGIPLSSFHYVPPQVAEEDFLIFTYGTSSRFSLIMGLNLQIESLNSGEERRGEERRGEERRGEERRGEERRGEERRGEERRGEERRGEGGEERRGEERRGEERKVILRNYLKHL</sequence>